<dbReference type="PROSITE" id="PS51257">
    <property type="entry name" value="PROKAR_LIPOPROTEIN"/>
    <property type="match status" value="1"/>
</dbReference>
<organism evidence="3 4">
    <name type="scientific">Bacteroides finegoldii</name>
    <dbReference type="NCBI Taxonomy" id="338188"/>
    <lineage>
        <taxon>Bacteria</taxon>
        <taxon>Pseudomonadati</taxon>
        <taxon>Bacteroidota</taxon>
        <taxon>Bacteroidia</taxon>
        <taxon>Bacteroidales</taxon>
        <taxon>Bacteroidaceae</taxon>
        <taxon>Bacteroides</taxon>
    </lineage>
</organism>
<evidence type="ECO:0000256" key="1">
    <source>
        <dbReference type="SAM" id="SignalP"/>
    </source>
</evidence>
<dbReference type="InterPro" id="IPR032295">
    <property type="entry name" value="DUF4842"/>
</dbReference>
<feature type="signal peptide" evidence="1">
    <location>
        <begin position="1"/>
        <end position="19"/>
    </location>
</feature>
<evidence type="ECO:0000313" key="4">
    <source>
        <dbReference type="Proteomes" id="UP000095517"/>
    </source>
</evidence>
<dbReference type="AlphaFoldDB" id="A0A174A5H0"/>
<dbReference type="RefSeq" id="WP_022274970.1">
    <property type="nucleotide sequence ID" value="NZ_CABIXA010000004.1"/>
</dbReference>
<evidence type="ECO:0000313" key="3">
    <source>
        <dbReference type="EMBL" id="CUN83139.1"/>
    </source>
</evidence>
<feature type="chain" id="PRO_5008017414" description="DUF4842 domain-containing protein" evidence="1">
    <location>
        <begin position="20"/>
        <end position="439"/>
    </location>
</feature>
<dbReference type="NCBIfam" id="TIGR04456">
    <property type="entry name" value="LruC_dom"/>
    <property type="match status" value="1"/>
</dbReference>
<dbReference type="Pfam" id="PF16130">
    <property type="entry name" value="DUF4842"/>
    <property type="match status" value="1"/>
</dbReference>
<reference evidence="3 4" key="1">
    <citation type="submission" date="2015-09" db="EMBL/GenBank/DDBJ databases">
        <authorList>
            <consortium name="Pathogen Informatics"/>
        </authorList>
    </citation>
    <scope>NUCLEOTIDE SEQUENCE [LARGE SCALE GENOMIC DNA]</scope>
    <source>
        <strain evidence="3 4">2789STDY5608840</strain>
    </source>
</reference>
<name>A0A174A5H0_9BACE</name>
<dbReference type="InterPro" id="IPR031025">
    <property type="entry name" value="LruC_dom"/>
</dbReference>
<proteinExistence type="predicted"/>
<dbReference type="Proteomes" id="UP000095517">
    <property type="component" value="Unassembled WGS sequence"/>
</dbReference>
<gene>
    <name evidence="3" type="ORF">ERS852397_00898</name>
</gene>
<evidence type="ECO:0000259" key="2">
    <source>
        <dbReference type="Pfam" id="PF16130"/>
    </source>
</evidence>
<accession>A0A174A5H0</accession>
<dbReference type="EMBL" id="CYZH01000004">
    <property type="protein sequence ID" value="CUN83139.1"/>
    <property type="molecule type" value="Genomic_DNA"/>
</dbReference>
<sequence length="439" mass="49064">MMKIRSLMYVLMGTFTIVACTNSDNEATTGDSSTDKISTGFDWATSRTVSVSITSANKTLISLYSDAECKIPLLENALVEGETTVDLNIPMHSQTVYAKYAAMSGPQVRTINLKAVTRADGSINLEDAVAPTSEEDAGFRFYHNTGVAMFEDNWPKQSNGPDNDLNDVVIEYDLKVTECQVENLLPAHGYKEGLLLTLDLRAKGGYYPTKLGVELIGLDKKYINEITSRILWKGGQGMEEEMVREETGGDFVEVNMNTYKLTVDAKTGNPVIMLDGLSALGDKQNFFQTTEGYIVIGKPMLRAEIKFAGKNRSEITDNEGKNQLEVYRNLILDTKKQNFFIVTNDNKEIHMKGYEPTRFYTNYDVDAAKADVEMINGIPYCNKNGFVWGVKVPVGVKHTYERVPFAEAYPQFTEWAQSNGAQNKDWYLAPLYGKVVEAW</sequence>
<feature type="domain" description="DUF4842" evidence="2">
    <location>
        <begin position="196"/>
        <end position="427"/>
    </location>
</feature>
<keyword evidence="1" id="KW-0732">Signal</keyword>
<protein>
    <recommendedName>
        <fullName evidence="2">DUF4842 domain-containing protein</fullName>
    </recommendedName>
</protein>
<dbReference type="STRING" id="338188.ERS852397_00898"/>